<name>A0A562QR94_9BACI</name>
<reference evidence="1 2" key="1">
    <citation type="journal article" date="2015" name="Stand. Genomic Sci.">
        <title>Genomic Encyclopedia of Bacterial and Archaeal Type Strains, Phase III: the genomes of soil and plant-associated and newly described type strains.</title>
        <authorList>
            <person name="Whitman W.B."/>
            <person name="Woyke T."/>
            <person name="Klenk H.P."/>
            <person name="Zhou Y."/>
            <person name="Lilburn T.G."/>
            <person name="Beck B.J."/>
            <person name="De Vos P."/>
            <person name="Vandamme P."/>
            <person name="Eisen J.A."/>
            <person name="Garrity G."/>
            <person name="Hugenholtz P."/>
            <person name="Kyrpides N.C."/>
        </authorList>
    </citation>
    <scope>NUCLEOTIDE SEQUENCE [LARGE SCALE GENOMIC DNA]</scope>
    <source>
        <strain evidence="1 2">CGMCC 1.10116</strain>
    </source>
</reference>
<dbReference type="AlphaFoldDB" id="A0A562QR94"/>
<evidence type="ECO:0000313" key="2">
    <source>
        <dbReference type="Proteomes" id="UP000315711"/>
    </source>
</evidence>
<keyword evidence="2" id="KW-1185">Reference proteome</keyword>
<dbReference type="EMBL" id="VLKZ01000002">
    <property type="protein sequence ID" value="TWI59227.1"/>
    <property type="molecule type" value="Genomic_DNA"/>
</dbReference>
<proteinExistence type="predicted"/>
<sequence>MKLPNYPIEFHECSRNKRITEEELNTKINNEIERIIKFMVDNQTENHSVSFEDVLIIVDRVDEEEEYYYEVSVAKEHSRVRVNV</sequence>
<dbReference type="OrthoDB" id="2887353at2"/>
<gene>
    <name evidence="1" type="ORF">IQ10_00941</name>
</gene>
<dbReference type="Proteomes" id="UP000315711">
    <property type="component" value="Unassembled WGS sequence"/>
</dbReference>
<comment type="caution">
    <text evidence="1">The sequence shown here is derived from an EMBL/GenBank/DDBJ whole genome shotgun (WGS) entry which is preliminary data.</text>
</comment>
<dbReference type="RefSeq" id="WP_144449299.1">
    <property type="nucleotide sequence ID" value="NZ_VLKZ01000002.1"/>
</dbReference>
<organism evidence="1 2">
    <name type="scientific">Halalkalibacter nanhaiisediminis</name>
    <dbReference type="NCBI Taxonomy" id="688079"/>
    <lineage>
        <taxon>Bacteria</taxon>
        <taxon>Bacillati</taxon>
        <taxon>Bacillota</taxon>
        <taxon>Bacilli</taxon>
        <taxon>Bacillales</taxon>
        <taxon>Bacillaceae</taxon>
        <taxon>Halalkalibacter</taxon>
    </lineage>
</organism>
<protein>
    <submittedName>
        <fullName evidence="1">Uncharacterized protein</fullName>
    </submittedName>
</protein>
<accession>A0A562QR94</accession>
<evidence type="ECO:0000313" key="1">
    <source>
        <dbReference type="EMBL" id="TWI59227.1"/>
    </source>
</evidence>